<feature type="chain" id="PRO_5044782410" evidence="1">
    <location>
        <begin position="20"/>
        <end position="163"/>
    </location>
</feature>
<name>A0ABD0YZJ8_9HEMI</name>
<organism evidence="2 3">
    <name type="scientific">Ranatra chinensis</name>
    <dbReference type="NCBI Taxonomy" id="642074"/>
    <lineage>
        <taxon>Eukaryota</taxon>
        <taxon>Metazoa</taxon>
        <taxon>Ecdysozoa</taxon>
        <taxon>Arthropoda</taxon>
        <taxon>Hexapoda</taxon>
        <taxon>Insecta</taxon>
        <taxon>Pterygota</taxon>
        <taxon>Neoptera</taxon>
        <taxon>Paraneoptera</taxon>
        <taxon>Hemiptera</taxon>
        <taxon>Heteroptera</taxon>
        <taxon>Panheteroptera</taxon>
        <taxon>Nepomorpha</taxon>
        <taxon>Nepidae</taxon>
        <taxon>Ranatrinae</taxon>
        <taxon>Ranatra</taxon>
    </lineage>
</organism>
<evidence type="ECO:0000313" key="2">
    <source>
        <dbReference type="EMBL" id="KAL1140659.1"/>
    </source>
</evidence>
<feature type="signal peptide" evidence="1">
    <location>
        <begin position="1"/>
        <end position="19"/>
    </location>
</feature>
<evidence type="ECO:0000256" key="1">
    <source>
        <dbReference type="SAM" id="SignalP"/>
    </source>
</evidence>
<comment type="caution">
    <text evidence="2">The sequence shown here is derived from an EMBL/GenBank/DDBJ whole genome shotgun (WGS) entry which is preliminary data.</text>
</comment>
<sequence length="163" mass="18361">MKSFAFLLAAVCCVALVAATPAEDRQRAKELILKLVRLRSFQHHRATIQMGNRLAKLRRNALDMTAKKNEVGCVNRLFSDYIVDGQDLIKETIDTILPQLDDMAQIVNSASSTEEQWQKAQEFSNEHTYAAYKKACMKTFDTALIGWLAEREKNIQACLAPLG</sequence>
<dbReference type="AlphaFoldDB" id="A0ABD0YZJ8"/>
<gene>
    <name evidence="2" type="ORF">AAG570_000589</name>
</gene>
<dbReference type="EMBL" id="JBFDAA010000001">
    <property type="protein sequence ID" value="KAL1140659.1"/>
    <property type="molecule type" value="Genomic_DNA"/>
</dbReference>
<keyword evidence="3" id="KW-1185">Reference proteome</keyword>
<evidence type="ECO:0000313" key="3">
    <source>
        <dbReference type="Proteomes" id="UP001558652"/>
    </source>
</evidence>
<accession>A0ABD0YZJ8</accession>
<keyword evidence="1" id="KW-0732">Signal</keyword>
<reference evidence="2 3" key="1">
    <citation type="submission" date="2024-07" db="EMBL/GenBank/DDBJ databases">
        <title>Chromosome-level genome assembly of the water stick insect Ranatra chinensis (Heteroptera: Nepidae).</title>
        <authorList>
            <person name="Liu X."/>
        </authorList>
    </citation>
    <scope>NUCLEOTIDE SEQUENCE [LARGE SCALE GENOMIC DNA]</scope>
    <source>
        <strain evidence="2">Cailab_2021Rc</strain>
        <tissue evidence="2">Muscle</tissue>
    </source>
</reference>
<protein>
    <submittedName>
        <fullName evidence="2">Uncharacterized protein</fullName>
    </submittedName>
</protein>
<dbReference type="Proteomes" id="UP001558652">
    <property type="component" value="Unassembled WGS sequence"/>
</dbReference>
<proteinExistence type="predicted"/>